<dbReference type="PANTHER" id="PTHR10628:SF30">
    <property type="entry name" value="EXO-ALPHA-SIALIDASE"/>
    <property type="match status" value="1"/>
</dbReference>
<dbReference type="InterPro" id="IPR036278">
    <property type="entry name" value="Sialidase_sf"/>
</dbReference>
<dbReference type="EC" id="3.2.1.18" evidence="3"/>
<dbReference type="EMBL" id="GQ121279">
    <property type="protein sequence ID" value="ACS34894.1"/>
    <property type="molecule type" value="Genomic_DNA"/>
</dbReference>
<comment type="catalytic activity">
    <reaction evidence="1">
        <text>Hydrolysis of alpha-(2-&gt;3)-, alpha-(2-&gt;6)-, alpha-(2-&gt;8)- glycosidic linkages of terminal sialic acid residues in oligosaccharides, glycoproteins, glycolipids, colominic acid and synthetic substrates.</text>
        <dbReference type="EC" id="3.2.1.18"/>
    </reaction>
</comment>
<sequence length="687" mass="75527">MTNTLESNPMTTTTGALTITFATTCDGPLAHIPHHLDLNIIHGRIQGTTAHRRIDAEDPDGLDDGLPHHLCLSVDTTGTHLFIDGYEAFSTTQTEWFDTSELTLNPHGDLTIIDHQILNHAPTPRQARNLAPAAEPLVWFAGSHLSTRDTQRISHLTHGSLRLLMKTRGTGQGGVAFQAHTINGDLTLEIIDGTLIFSVRCHDEDYVRITAPGRWDDGQIYDVVIVCGRGATDIYVDGQQLIHSPGAAFFNDLSGELSVHIGTAASGVRLFGEVQSGMIYPHVFNHHQVQRLATVEPIATQALFDCLLDGAQSYRIPSLITTDSGVIIAGADKRVSIANDAPNDIDFVLRRSVDGGRTWQPPRTILQLPDTACVTDSVLLQDHTTGRIFAFLDQFPAGIGQPNAAFGTGFDADGNRIGHFADGSTCTMPREVDQLEASFFSDPHTAPPGIVFQHPSCHLWMLTSDDDGLTWSTPRDLTPDVKEEWMRFCGTSPGNGIQLQRDTHAGRLLIPMYYTKGDQFFAAALYSDDHGDTWHRGESPDLEMYESTLVEASDGSVLLWARNQHPSGAVAHARSTDGGHSWSQVTFNPNVPEIFSQPNALRVTNPDGIIFANASQLLPFRGRGVLRMSTNDGASWQHNRVFNPRHYVYQCMTQLPDGSIGLLWEREMQGLFFSIIPMTWIMQGYAL</sequence>
<dbReference type="SUPFAM" id="SSF50939">
    <property type="entry name" value="Sialidases"/>
    <property type="match status" value="1"/>
</dbReference>
<comment type="similarity">
    <text evidence="2">Belongs to the glycosyl hydrolase 33 family.</text>
</comment>
<dbReference type="CAZy" id="GH33">
    <property type="family name" value="Glycoside Hydrolase Family 33"/>
</dbReference>
<evidence type="ECO:0000256" key="1">
    <source>
        <dbReference type="ARBA" id="ARBA00000427"/>
    </source>
</evidence>
<dbReference type="PANTHER" id="PTHR10628">
    <property type="entry name" value="SIALIDASE"/>
    <property type="match status" value="1"/>
</dbReference>
<dbReference type="GO" id="GO:0006689">
    <property type="term" value="P:ganglioside catabolic process"/>
    <property type="evidence" value="ECO:0007669"/>
    <property type="project" value="TreeGrafter"/>
</dbReference>
<reference evidence="5" key="1">
    <citation type="journal article" date="2010" name="J. Biochem.">
        <title>Identification and functional characterization of the NanH extracellular sialidase from Corynebacterium diphtheriae.</title>
        <authorList>
            <person name="Kim S."/>
            <person name="Oh D.B."/>
            <person name="Kwon O."/>
            <person name="Kang H.A."/>
        </authorList>
    </citation>
    <scope>NUCLEOTIDE SEQUENCE</scope>
    <source>
        <strain evidence="5">KCTC 3075</strain>
    </source>
</reference>
<dbReference type="InterPro" id="IPR026856">
    <property type="entry name" value="Sialidase_fam"/>
</dbReference>
<evidence type="ECO:0000259" key="4">
    <source>
        <dbReference type="Pfam" id="PF13088"/>
    </source>
</evidence>
<dbReference type="GO" id="GO:0009313">
    <property type="term" value="P:oligosaccharide catabolic process"/>
    <property type="evidence" value="ECO:0007669"/>
    <property type="project" value="TreeGrafter"/>
</dbReference>
<dbReference type="CDD" id="cd15482">
    <property type="entry name" value="Sialidase_non-viral"/>
    <property type="match status" value="1"/>
</dbReference>
<feature type="domain" description="Sialidase" evidence="4">
    <location>
        <begin position="461"/>
        <end position="661"/>
    </location>
</feature>
<organism evidence="5">
    <name type="scientific">Corynebacterium diphtheriae</name>
    <dbReference type="NCBI Taxonomy" id="1717"/>
    <lineage>
        <taxon>Bacteria</taxon>
        <taxon>Bacillati</taxon>
        <taxon>Actinomycetota</taxon>
        <taxon>Actinomycetes</taxon>
        <taxon>Mycobacteriales</taxon>
        <taxon>Corynebacteriaceae</taxon>
        <taxon>Corynebacterium</taxon>
    </lineage>
</organism>
<evidence type="ECO:0000256" key="2">
    <source>
        <dbReference type="ARBA" id="ARBA00009348"/>
    </source>
</evidence>
<gene>
    <name evidence="5" type="primary">nanI</name>
</gene>
<name>C6JSW7_CORDP</name>
<dbReference type="GO" id="GO:0004308">
    <property type="term" value="F:exo-alpha-sialidase activity"/>
    <property type="evidence" value="ECO:0007669"/>
    <property type="project" value="UniProtKB-EC"/>
</dbReference>
<evidence type="ECO:0000256" key="3">
    <source>
        <dbReference type="ARBA" id="ARBA00012733"/>
    </source>
</evidence>
<dbReference type="InterPro" id="IPR011040">
    <property type="entry name" value="Sialidase"/>
</dbReference>
<dbReference type="Gene3D" id="2.60.120.200">
    <property type="match status" value="1"/>
</dbReference>
<evidence type="ECO:0000313" key="5">
    <source>
        <dbReference type="EMBL" id="ACS34894.1"/>
    </source>
</evidence>
<dbReference type="InterPro" id="IPR013320">
    <property type="entry name" value="ConA-like_dom_sf"/>
</dbReference>
<proteinExistence type="inferred from homology"/>
<dbReference type="SUPFAM" id="SSF49899">
    <property type="entry name" value="Concanavalin A-like lectins/glucanases"/>
    <property type="match status" value="1"/>
</dbReference>
<dbReference type="GO" id="GO:0016020">
    <property type="term" value="C:membrane"/>
    <property type="evidence" value="ECO:0007669"/>
    <property type="project" value="TreeGrafter"/>
</dbReference>
<dbReference type="AlphaFoldDB" id="C6JSW7"/>
<dbReference type="Pfam" id="PF13088">
    <property type="entry name" value="BNR_2"/>
    <property type="match status" value="1"/>
</dbReference>
<protein>
    <recommendedName>
        <fullName evidence="3">exo-alpha-sialidase</fullName>
        <ecNumber evidence="3">3.2.1.18</ecNumber>
    </recommendedName>
</protein>
<keyword evidence="5" id="KW-0326">Glycosidase</keyword>
<keyword evidence="5" id="KW-0378">Hydrolase</keyword>
<accession>C6JSW7</accession>
<dbReference type="GO" id="GO:0005737">
    <property type="term" value="C:cytoplasm"/>
    <property type="evidence" value="ECO:0007669"/>
    <property type="project" value="TreeGrafter"/>
</dbReference>
<dbReference type="Gene3D" id="2.120.10.10">
    <property type="match status" value="2"/>
</dbReference>